<proteinExistence type="predicted"/>
<dbReference type="Proteomes" id="UP001620461">
    <property type="component" value="Unassembled WGS sequence"/>
</dbReference>
<sequence>MKHATVCSTLALCSLLAACGDHSADRSITFIHSGDHHLLSVTGSVNDMAHGSIRLGDGQVTIRAQDAPDAIITAEGDLRIREQAVAVDPAERALLKAYYTSAMMIRTDGIATGKAGAEVGEQAVKSVATRLANGDPDQIEHDIDAKTKLVKEAAMKICLDLGNTMSSQHQLAATLPAFKPYGNVISPSDVSDCSKDQND</sequence>
<evidence type="ECO:0000313" key="3">
    <source>
        <dbReference type="Proteomes" id="UP001620461"/>
    </source>
</evidence>
<keyword evidence="3" id="KW-1185">Reference proteome</keyword>
<keyword evidence="1" id="KW-0732">Signal</keyword>
<accession>A0ABW8JF34</accession>
<evidence type="ECO:0000256" key="1">
    <source>
        <dbReference type="SAM" id="SignalP"/>
    </source>
</evidence>
<protein>
    <recommendedName>
        <fullName evidence="4">DUF2884 family protein</fullName>
    </recommendedName>
</protein>
<evidence type="ECO:0000313" key="2">
    <source>
        <dbReference type="EMBL" id="MFK2899094.1"/>
    </source>
</evidence>
<organism evidence="2 3">
    <name type="scientific">Dyella jejuensis</name>
    <dbReference type="NCBI Taxonomy" id="1432009"/>
    <lineage>
        <taxon>Bacteria</taxon>
        <taxon>Pseudomonadati</taxon>
        <taxon>Pseudomonadota</taxon>
        <taxon>Gammaproteobacteria</taxon>
        <taxon>Lysobacterales</taxon>
        <taxon>Rhodanobacteraceae</taxon>
        <taxon>Dyella</taxon>
    </lineage>
</organism>
<comment type="caution">
    <text evidence="2">The sequence shown here is derived from an EMBL/GenBank/DDBJ whole genome shotgun (WGS) entry which is preliminary data.</text>
</comment>
<dbReference type="PROSITE" id="PS51257">
    <property type="entry name" value="PROKAR_LIPOPROTEIN"/>
    <property type="match status" value="1"/>
</dbReference>
<gene>
    <name evidence="2" type="ORF">ISP15_01995</name>
</gene>
<feature type="chain" id="PRO_5045931208" description="DUF2884 family protein" evidence="1">
    <location>
        <begin position="24"/>
        <end position="199"/>
    </location>
</feature>
<evidence type="ECO:0008006" key="4">
    <source>
        <dbReference type="Google" id="ProtNLM"/>
    </source>
</evidence>
<name>A0ABW8JF34_9GAMM</name>
<dbReference type="RefSeq" id="WP_404544519.1">
    <property type="nucleotide sequence ID" value="NZ_JADIKJ010000002.1"/>
</dbReference>
<feature type="signal peptide" evidence="1">
    <location>
        <begin position="1"/>
        <end position="23"/>
    </location>
</feature>
<dbReference type="EMBL" id="JADIKJ010000002">
    <property type="protein sequence ID" value="MFK2899094.1"/>
    <property type="molecule type" value="Genomic_DNA"/>
</dbReference>
<reference evidence="2 3" key="1">
    <citation type="submission" date="2020-10" db="EMBL/GenBank/DDBJ databases">
        <title>Phylogeny of dyella-like bacteria.</title>
        <authorList>
            <person name="Fu J."/>
        </authorList>
    </citation>
    <scope>NUCLEOTIDE SEQUENCE [LARGE SCALE GENOMIC DNA]</scope>
    <source>
        <strain evidence="2 3">JP1</strain>
    </source>
</reference>